<proteinExistence type="predicted"/>
<dbReference type="SUPFAM" id="SSF53756">
    <property type="entry name" value="UDP-Glycosyltransferase/glycogen phosphorylase"/>
    <property type="match status" value="1"/>
</dbReference>
<dbReference type="Pfam" id="PF00534">
    <property type="entry name" value="Glycos_transf_1"/>
    <property type="match status" value="1"/>
</dbReference>
<comment type="caution">
    <text evidence="2">The sequence shown here is derived from an EMBL/GenBank/DDBJ whole genome shotgun (WGS) entry which is preliminary data.</text>
</comment>
<evidence type="ECO:0000313" key="2">
    <source>
        <dbReference type="EMBL" id="KRO08800.1"/>
    </source>
</evidence>
<dbReference type="InterPro" id="IPR001296">
    <property type="entry name" value="Glyco_trans_1"/>
</dbReference>
<dbReference type="PANTHER" id="PTHR12526">
    <property type="entry name" value="GLYCOSYLTRANSFERASE"/>
    <property type="match status" value="1"/>
</dbReference>
<feature type="domain" description="Glycosyl transferase family 1" evidence="1">
    <location>
        <begin position="202"/>
        <end position="347"/>
    </location>
</feature>
<organism evidence="2 3">
    <name type="scientific">Paucilactobacillus hokkaidonensis</name>
    <dbReference type="NCBI Taxonomy" id="1193095"/>
    <lineage>
        <taxon>Bacteria</taxon>
        <taxon>Bacillati</taxon>
        <taxon>Bacillota</taxon>
        <taxon>Bacilli</taxon>
        <taxon>Lactobacillales</taxon>
        <taxon>Lactobacillaceae</taxon>
        <taxon>Paucilactobacillus</taxon>
    </lineage>
</organism>
<dbReference type="PANTHER" id="PTHR12526:SF630">
    <property type="entry name" value="GLYCOSYLTRANSFERASE"/>
    <property type="match status" value="1"/>
</dbReference>
<protein>
    <recommendedName>
        <fullName evidence="1">Glycosyl transferase family 1 domain-containing protein</fullName>
    </recommendedName>
</protein>
<gene>
    <name evidence="2" type="ORF">IV59_GL001140</name>
</gene>
<keyword evidence="3" id="KW-1185">Reference proteome</keyword>
<sequence>MIIVMQNLKFGGAEKILITFLNRFDREKYTVNLILHTKEGELINEVPPDVSIKGIVPVDNGKLINKIKRSIFFKLSKYFPIILKICLNVYLGSADINIAYMEGITTKIVSFLKGPKVAWVHTDLENNSWTDVFFKNLDDQKNTYEKFKKIVFVSEGGKTAFNNKFKNTAQDRQVVIHNPIDNVQIEKKAKIVDNDFNKWAKKTENTVRLISVGRTDPVKRYGLLIKAVTKMIDRNESVTLTIIGDGQDTHKLIDLATGYNCFYFVGFKENPLPYVKKSDIFISTSSVESYPTAIAESLVLGTPVLATENAGSNEIINSRKCLLKHDISFVELSNSISNALENKTELTEIAFETGKNFDINKTLIEYDLVFKEASQSNE</sequence>
<accession>A0ABR5Q3B0</accession>
<evidence type="ECO:0000259" key="1">
    <source>
        <dbReference type="Pfam" id="PF00534"/>
    </source>
</evidence>
<dbReference type="CDD" id="cd03811">
    <property type="entry name" value="GT4_GT28_WabH-like"/>
    <property type="match status" value="1"/>
</dbReference>
<evidence type="ECO:0000313" key="3">
    <source>
        <dbReference type="Proteomes" id="UP000051884"/>
    </source>
</evidence>
<reference evidence="2 3" key="1">
    <citation type="journal article" date="2015" name="Genome Announc.">
        <title>Expanding the biotechnology potential of lactobacilli through comparative genomics of 213 strains and associated genera.</title>
        <authorList>
            <person name="Sun Z."/>
            <person name="Harris H.M."/>
            <person name="McCann A."/>
            <person name="Guo C."/>
            <person name="Argimon S."/>
            <person name="Zhang W."/>
            <person name="Yang X."/>
            <person name="Jeffery I.B."/>
            <person name="Cooney J.C."/>
            <person name="Kagawa T.F."/>
            <person name="Liu W."/>
            <person name="Song Y."/>
            <person name="Salvetti E."/>
            <person name="Wrobel A."/>
            <person name="Rasinkangas P."/>
            <person name="Parkhill J."/>
            <person name="Rea M.C."/>
            <person name="O'Sullivan O."/>
            <person name="Ritari J."/>
            <person name="Douillard F.P."/>
            <person name="Paul Ross R."/>
            <person name="Yang R."/>
            <person name="Briner A.E."/>
            <person name="Felis G.E."/>
            <person name="de Vos W.M."/>
            <person name="Barrangou R."/>
            <person name="Klaenhammer T.R."/>
            <person name="Caufield P.W."/>
            <person name="Cui Y."/>
            <person name="Zhang H."/>
            <person name="O'Toole P.W."/>
        </authorList>
    </citation>
    <scope>NUCLEOTIDE SEQUENCE [LARGE SCALE GENOMIC DNA]</scope>
    <source>
        <strain evidence="2 3">DSM 26202</strain>
    </source>
</reference>
<dbReference type="Proteomes" id="UP000051884">
    <property type="component" value="Unassembled WGS sequence"/>
</dbReference>
<dbReference type="Gene3D" id="3.40.50.2000">
    <property type="entry name" value="Glycogen Phosphorylase B"/>
    <property type="match status" value="2"/>
</dbReference>
<name>A0ABR5Q3B0_9LACO</name>
<dbReference type="EMBL" id="JQCH01000024">
    <property type="protein sequence ID" value="KRO08800.1"/>
    <property type="molecule type" value="Genomic_DNA"/>
</dbReference>